<evidence type="ECO:0008006" key="3">
    <source>
        <dbReference type="Google" id="ProtNLM"/>
    </source>
</evidence>
<proteinExistence type="predicted"/>
<dbReference type="EMBL" id="JBICBT010000862">
    <property type="protein sequence ID" value="KAL3096478.1"/>
    <property type="molecule type" value="Genomic_DNA"/>
</dbReference>
<reference evidence="1 2" key="1">
    <citation type="submission" date="2024-10" db="EMBL/GenBank/DDBJ databases">
        <authorList>
            <person name="Kim D."/>
        </authorList>
    </citation>
    <scope>NUCLEOTIDE SEQUENCE [LARGE SCALE GENOMIC DNA]</scope>
    <source>
        <strain evidence="1">BH-2024</strain>
    </source>
</reference>
<name>A0ABD2K0Y6_9BILA</name>
<evidence type="ECO:0000313" key="1">
    <source>
        <dbReference type="EMBL" id="KAL3096478.1"/>
    </source>
</evidence>
<gene>
    <name evidence="1" type="ORF">niasHT_029837</name>
</gene>
<protein>
    <recommendedName>
        <fullName evidence="3">F-box domain-containing protein</fullName>
    </recommendedName>
</protein>
<sequence>MSDNRKKAEQKMAKAIFISADCWLAVFDLLEPSQLGLAIALISHRFDFYVDEHFKTRKWVLKYMEIWRKIGTNNAKQMAIFNSDQKSMQIPQKSLPKKVVGFKAITIEYIDNKTIAFLHLFRPLFASSSINLAINTCYSDRTLEFILHNIWPMLGKNIHGIKMPVRAFCLLRHFVPSLFNNCPSIRVISLYAADIFTEFPCDDSAAASDGQALAKWLFTPFQNNVPKVFKCQVLASRIEPFKTEFANASSPVNFIAVIWFFPLSFAASVVPFVQINELTREQLVLKRIDDNDESFLLIRCPIVRDARKWAKWEEEAIDWEIYEKQWNQIDMRFYDEDQIGDGLLDAMIGPSDH</sequence>
<accession>A0ABD2K0Y6</accession>
<comment type="caution">
    <text evidence="1">The sequence shown here is derived from an EMBL/GenBank/DDBJ whole genome shotgun (WGS) entry which is preliminary data.</text>
</comment>
<dbReference type="AlphaFoldDB" id="A0ABD2K0Y6"/>
<keyword evidence="2" id="KW-1185">Reference proteome</keyword>
<evidence type="ECO:0000313" key="2">
    <source>
        <dbReference type="Proteomes" id="UP001620626"/>
    </source>
</evidence>
<dbReference type="Proteomes" id="UP001620626">
    <property type="component" value="Unassembled WGS sequence"/>
</dbReference>
<organism evidence="1 2">
    <name type="scientific">Heterodera trifolii</name>
    <dbReference type="NCBI Taxonomy" id="157864"/>
    <lineage>
        <taxon>Eukaryota</taxon>
        <taxon>Metazoa</taxon>
        <taxon>Ecdysozoa</taxon>
        <taxon>Nematoda</taxon>
        <taxon>Chromadorea</taxon>
        <taxon>Rhabditida</taxon>
        <taxon>Tylenchina</taxon>
        <taxon>Tylenchomorpha</taxon>
        <taxon>Tylenchoidea</taxon>
        <taxon>Heteroderidae</taxon>
        <taxon>Heteroderinae</taxon>
        <taxon>Heterodera</taxon>
    </lineage>
</organism>